<dbReference type="Pfam" id="PF03235">
    <property type="entry name" value="GmrSD_N"/>
    <property type="match status" value="1"/>
</dbReference>
<feature type="domain" description="GmrSD restriction endonucleases N-terminal" evidence="1">
    <location>
        <begin position="54"/>
        <end position="202"/>
    </location>
</feature>
<dbReference type="Proteomes" id="UP000319979">
    <property type="component" value="Unassembled WGS sequence"/>
</dbReference>
<dbReference type="InterPro" id="IPR004919">
    <property type="entry name" value="GmrSD_N"/>
</dbReference>
<sequence length="395" mass="45026">MDYEPMIEDLADEGVTSGVEAEANQPLSQPFDPSSVSISTQVVSLFNVLRRIGNNTINLSPAFQRNSVWDKTRQSLLIESMMLRIPLPMFYVAEDRNGKWEVVDGLQRLTAIHEFVKGPDNDGKGFKLKNLEFWGKNYDGKTFFELEKMEEASMTVNHILETELQFTVIKPDTSEKVKRNIFKRINTGGMRLSEQEIRHALYQGPATSLLSDLVKTRLYLDTIGATINDSRMAGRELILRFIAFGIIGYNAYKGDMDDFLSIAMACLNNEHLNSQSIEFTDSLFIPDQGTITELFLTGLDRNYAIFGEHAFRKSFGKERKTPINKSLFDVWMLHFSKLSQEQFECVENNKKAVLSEYKELLSDNEFSNAISRHSSSIAGVTHRHKIIEDLVSKYI</sequence>
<proteinExistence type="predicted"/>
<evidence type="ECO:0000259" key="1">
    <source>
        <dbReference type="Pfam" id="PF03235"/>
    </source>
</evidence>
<dbReference type="RefSeq" id="WP_142628359.1">
    <property type="nucleotide sequence ID" value="NZ_VIOS01000010.1"/>
</dbReference>
<name>A0A544PCM9_VIBCL</name>
<accession>A0A544PCM9</accession>
<dbReference type="PANTHER" id="PTHR39639:SF1">
    <property type="entry name" value="DUF262 DOMAIN-CONTAINING PROTEIN"/>
    <property type="match status" value="1"/>
</dbReference>
<protein>
    <submittedName>
        <fullName evidence="2">DUF262 domain-containing protein</fullName>
    </submittedName>
</protein>
<comment type="caution">
    <text evidence="2">The sequence shown here is derived from an EMBL/GenBank/DDBJ whole genome shotgun (WGS) entry which is preliminary data.</text>
</comment>
<reference evidence="2 3" key="1">
    <citation type="submission" date="2019-07" db="EMBL/GenBank/DDBJ databases">
        <title>Phenotypic and genotypic antimicrobial resistance traits of Vibrio cholerae non-O1/non-O139 isolated from a large Austrian lake frequently associated with cases of infection.</title>
        <authorList>
            <person name="Lepuschitz S."/>
            <person name="Baron S."/>
            <person name="Larvor E."/>
            <person name="Granier S."/>
            <person name="Pretzer C."/>
            <person name="Mach R.L."/>
            <person name="Farnleitner A.H."/>
            <person name="Ruppitsch W."/>
            <person name="Pleininger S."/>
            <person name="Indra A."/>
            <person name="Kirschner A.K.T."/>
        </authorList>
    </citation>
    <scope>NUCLEOTIDE SEQUENCE [LARGE SCALE GENOMIC DNA]</scope>
    <source>
        <strain evidence="2 3">A12JL36W90</strain>
    </source>
</reference>
<evidence type="ECO:0000313" key="2">
    <source>
        <dbReference type="EMBL" id="TQP17350.1"/>
    </source>
</evidence>
<dbReference type="AlphaFoldDB" id="A0A544PCM9"/>
<dbReference type="PANTHER" id="PTHR39639">
    <property type="entry name" value="CHROMOSOME 16, WHOLE GENOME SHOTGUN SEQUENCE"/>
    <property type="match status" value="1"/>
</dbReference>
<gene>
    <name evidence="2" type="ORF">FLM02_02800</name>
</gene>
<organism evidence="2 3">
    <name type="scientific">Vibrio cholerae</name>
    <dbReference type="NCBI Taxonomy" id="666"/>
    <lineage>
        <taxon>Bacteria</taxon>
        <taxon>Pseudomonadati</taxon>
        <taxon>Pseudomonadota</taxon>
        <taxon>Gammaproteobacteria</taxon>
        <taxon>Vibrionales</taxon>
        <taxon>Vibrionaceae</taxon>
        <taxon>Vibrio</taxon>
    </lineage>
</organism>
<evidence type="ECO:0000313" key="3">
    <source>
        <dbReference type="Proteomes" id="UP000319979"/>
    </source>
</evidence>
<dbReference type="EMBL" id="VIOS01000010">
    <property type="protein sequence ID" value="TQP17350.1"/>
    <property type="molecule type" value="Genomic_DNA"/>
</dbReference>